<name>A0A9W9PQM7_9EURO</name>
<accession>A0A9W9PQM7</accession>
<feature type="region of interest" description="Disordered" evidence="1">
    <location>
        <begin position="805"/>
        <end position="849"/>
    </location>
</feature>
<dbReference type="Pfam" id="PF20639">
    <property type="entry name" value="Rrn6_K-rich"/>
    <property type="match status" value="1"/>
</dbReference>
<keyword evidence="6" id="KW-1185">Reference proteome</keyword>
<dbReference type="AlphaFoldDB" id="A0A9W9PQM7"/>
<feature type="compositionally biased region" description="Basic residues" evidence="1">
    <location>
        <begin position="910"/>
        <end position="920"/>
    </location>
</feature>
<feature type="domain" description="RRN6 K-rich C-terminal" evidence="3">
    <location>
        <begin position="876"/>
        <end position="1004"/>
    </location>
</feature>
<sequence length="1004" mass="112796">MDDHPDSALHYGHVGRAVYLPETKTWTFARSFARCTPISYTGLTRTTISPARNTTELQPRPKTSRQADDKLIPNAQPELAGQWPTICDDALSKVITNAADLCDPQISTLFDLGYALDHASDDSASIPDPVAVAAAVTGVSRDTISFRLMRDDLVEIQNKGSQHDVPLLIPSIGDVETTEWSQRKAPIQQVRFARTVGKKAAWMAARLKTSVMIFRPIFQPVPVPAHINVTDTEALSIPFRNSRLDANPVVELLQDFTGGFTLADVTFNPWYSRKFGVVDIMGNWSIWEITGRQKKHGSTYAPRKLMMASLPSSSSPKDSKPIRPRHDGWASIEWVVDSSTLVVSDRRCTMLYEMTDEMTGKSARSSIVELGMDKNSEWVLDMQRSIQDPSHFFVLTTSRLLWFDVTRAPISNGMRPSLPPFVTWRHFRDPEDTTLRISDLMVNGDLYLTLYSRLTDLVQGFPCPILEDKKTELVSVPDPFILKVPKAGDISPENMSLNYSKFVFRQVHHTPAHATICHSPKMTLLKLFWADQYLSIHETLFKGPENHQKQGEGKAPLEGVSFLKAKSPFPPMKESNTDEEGFDDEEFIVEDWDESAISRLIFCQPGLEVSAMDTLYNRTEDLQWTLDWTSVYTRAVDNLTVPTNPFDSQGTQLTLDRIIETLKKDPSGEFDQSDASKTMLEISVDRPSMLNDIDDEADDLARLVSTLLTKSLDAQAPWHYMILPLQFANIFLGLTGISPDPRLDFLETYNHLVDEWVAPLPHGEEGIPDSTRVLKERSVRGIALDLLLARLIRISNVPNADKLTSEAKFTNTHRSQKELTPSSQHHRLQLPSSQMTPTQTSSAKDKTKKVTATNYTALSTYTGFKQPRPMPQNVGNLLSHWQMGVDPATYEWQKSLRLLDEDGNQTTKTSRQRQRKRRSRVMPATATITVPEPEPEPASSLPPTPVTPMIRTWGSQPAQPPMPIQSSQPTMDEAPMTQMERGQFGAREVKKSSKPKKKKRAAGF</sequence>
<feature type="region of interest" description="Disordered" evidence="1">
    <location>
        <begin position="951"/>
        <end position="1004"/>
    </location>
</feature>
<organism evidence="5 6">
    <name type="scientific">Penicillium atrosanguineum</name>
    <dbReference type="NCBI Taxonomy" id="1132637"/>
    <lineage>
        <taxon>Eukaryota</taxon>
        <taxon>Fungi</taxon>
        <taxon>Dikarya</taxon>
        <taxon>Ascomycota</taxon>
        <taxon>Pezizomycotina</taxon>
        <taxon>Eurotiomycetes</taxon>
        <taxon>Eurotiomycetidae</taxon>
        <taxon>Eurotiales</taxon>
        <taxon>Aspergillaceae</taxon>
        <taxon>Penicillium</taxon>
    </lineage>
</organism>
<dbReference type="InterPro" id="IPR048536">
    <property type="entry name" value="Rrn6_K-rich"/>
</dbReference>
<dbReference type="Pfam" id="PF10214">
    <property type="entry name" value="Rrn6_beta-prop"/>
    <property type="match status" value="1"/>
</dbReference>
<feature type="compositionally biased region" description="Polar residues" evidence="1">
    <location>
        <begin position="807"/>
        <end position="823"/>
    </location>
</feature>
<evidence type="ECO:0000259" key="2">
    <source>
        <dbReference type="Pfam" id="PF10214"/>
    </source>
</evidence>
<feature type="compositionally biased region" description="Low complexity" evidence="1">
    <location>
        <begin position="831"/>
        <end position="842"/>
    </location>
</feature>
<evidence type="ECO:0000256" key="1">
    <source>
        <dbReference type="SAM" id="MobiDB-lite"/>
    </source>
</evidence>
<reference evidence="5" key="1">
    <citation type="submission" date="2022-12" db="EMBL/GenBank/DDBJ databases">
        <authorList>
            <person name="Petersen C."/>
        </authorList>
    </citation>
    <scope>NUCLEOTIDE SEQUENCE</scope>
    <source>
        <strain evidence="5">IBT 21472</strain>
    </source>
</reference>
<dbReference type="InterPro" id="IPR019350">
    <property type="entry name" value="RNA_pol_I-sp_TIF_RRN6-like"/>
</dbReference>
<dbReference type="GO" id="GO:0070860">
    <property type="term" value="C:RNA polymerase I core factor complex"/>
    <property type="evidence" value="ECO:0007669"/>
    <property type="project" value="TreeGrafter"/>
</dbReference>
<dbReference type="EMBL" id="JAPZBO010000008">
    <property type="protein sequence ID" value="KAJ5307202.1"/>
    <property type="molecule type" value="Genomic_DNA"/>
</dbReference>
<comment type="caution">
    <text evidence="5">The sequence shown here is derived from an EMBL/GenBank/DDBJ whole genome shotgun (WGS) entry which is preliminary data.</text>
</comment>
<feature type="compositionally biased region" description="Polar residues" evidence="1">
    <location>
        <begin position="47"/>
        <end position="57"/>
    </location>
</feature>
<dbReference type="GO" id="GO:0042790">
    <property type="term" value="P:nucleolar large rRNA transcription by RNA polymerase I"/>
    <property type="evidence" value="ECO:0007669"/>
    <property type="project" value="TreeGrafter"/>
</dbReference>
<proteinExistence type="predicted"/>
<feature type="domain" description="RRN6 helical bundle" evidence="4">
    <location>
        <begin position="584"/>
        <end position="790"/>
    </location>
</feature>
<dbReference type="Proteomes" id="UP001147746">
    <property type="component" value="Unassembled WGS sequence"/>
</dbReference>
<feature type="region of interest" description="Disordered" evidence="1">
    <location>
        <begin position="47"/>
        <end position="69"/>
    </location>
</feature>
<evidence type="ECO:0000313" key="6">
    <source>
        <dbReference type="Proteomes" id="UP001147746"/>
    </source>
</evidence>
<evidence type="ECO:0000313" key="5">
    <source>
        <dbReference type="EMBL" id="KAJ5307202.1"/>
    </source>
</evidence>
<dbReference type="GO" id="GO:0001163">
    <property type="term" value="F:RNA polymerase I transcription regulatory region sequence-specific DNA binding"/>
    <property type="evidence" value="ECO:0007669"/>
    <property type="project" value="TreeGrafter"/>
</dbReference>
<evidence type="ECO:0008006" key="7">
    <source>
        <dbReference type="Google" id="ProtNLM"/>
    </source>
</evidence>
<reference evidence="5" key="2">
    <citation type="journal article" date="2023" name="IMA Fungus">
        <title>Comparative genomic study of the Penicillium genus elucidates a diverse pangenome and 15 lateral gene transfer events.</title>
        <authorList>
            <person name="Petersen C."/>
            <person name="Sorensen T."/>
            <person name="Nielsen M.R."/>
            <person name="Sondergaard T.E."/>
            <person name="Sorensen J.L."/>
            <person name="Fitzpatrick D.A."/>
            <person name="Frisvad J.C."/>
            <person name="Nielsen K.L."/>
        </authorList>
    </citation>
    <scope>NUCLEOTIDE SEQUENCE</scope>
    <source>
        <strain evidence="5">IBT 21472</strain>
    </source>
</reference>
<dbReference type="PANTHER" id="PTHR28221:SF2">
    <property type="entry name" value="RNA POLYMERASE I-SPECIFIC TRANSCRIPTION INITIATION FACTOR RRN6"/>
    <property type="match status" value="1"/>
</dbReference>
<gene>
    <name evidence="5" type="ORF">N7476_007858</name>
</gene>
<feature type="compositionally biased region" description="Basic residues" evidence="1">
    <location>
        <begin position="992"/>
        <end position="1004"/>
    </location>
</feature>
<dbReference type="GO" id="GO:0001179">
    <property type="term" value="F:RNA polymerase I general transcription initiation factor binding"/>
    <property type="evidence" value="ECO:0007669"/>
    <property type="project" value="TreeGrafter"/>
</dbReference>
<dbReference type="PANTHER" id="PTHR28221">
    <property type="entry name" value="RNA POLYMERASE I-SPECIFIC TRANSCRIPTION INITIATION FACTOR RRN6"/>
    <property type="match status" value="1"/>
</dbReference>
<dbReference type="Pfam" id="PF20640">
    <property type="entry name" value="Rrn6_HB"/>
    <property type="match status" value="1"/>
</dbReference>
<protein>
    <recommendedName>
        <fullName evidence="7">RNA polymerase I-specific transcription initiation factor RRN6-like protein</fullName>
    </recommendedName>
</protein>
<dbReference type="InterPro" id="IPR048537">
    <property type="entry name" value="RRN6_HB"/>
</dbReference>
<dbReference type="InterPro" id="IPR048535">
    <property type="entry name" value="RRN6_beta-prop"/>
</dbReference>
<feature type="region of interest" description="Disordered" evidence="1">
    <location>
        <begin position="901"/>
        <end position="923"/>
    </location>
</feature>
<evidence type="ECO:0000259" key="4">
    <source>
        <dbReference type="Pfam" id="PF20640"/>
    </source>
</evidence>
<feature type="domain" description="RRN6 beta-propeller" evidence="2">
    <location>
        <begin position="103"/>
        <end position="485"/>
    </location>
</feature>
<evidence type="ECO:0000259" key="3">
    <source>
        <dbReference type="Pfam" id="PF20639"/>
    </source>
</evidence>